<dbReference type="EMBL" id="JBHSTI010000008">
    <property type="protein sequence ID" value="MFC6237570.1"/>
    <property type="molecule type" value="Genomic_DNA"/>
</dbReference>
<comment type="caution">
    <text evidence="1">The sequence shown here is derived from an EMBL/GenBank/DDBJ whole genome shotgun (WGS) entry which is preliminary data.</text>
</comment>
<evidence type="ECO:0000313" key="2">
    <source>
        <dbReference type="Proteomes" id="UP001596138"/>
    </source>
</evidence>
<protein>
    <recommendedName>
        <fullName evidence="3">Mutator family transposase</fullName>
    </recommendedName>
</protein>
<dbReference type="Proteomes" id="UP001596138">
    <property type="component" value="Unassembled WGS sequence"/>
</dbReference>
<sequence>MADGSDAIRTATGNRWHDDITFVRCVYHWRKNLVAHLLPDLVKLTGHEKASKSVENHVLHAMAKAAFGSVDAWTPFSDEAEMLPRMSLTRAWIATFEDGILAQLHDVPER</sequence>
<dbReference type="RefSeq" id="WP_386764987.1">
    <property type="nucleotide sequence ID" value="NZ_JBHSTI010000008.1"/>
</dbReference>
<keyword evidence="2" id="KW-1185">Reference proteome</keyword>
<accession>A0ABW1T084</accession>
<evidence type="ECO:0000313" key="1">
    <source>
        <dbReference type="EMBL" id="MFC6237570.1"/>
    </source>
</evidence>
<organism evidence="1 2">
    <name type="scientific">Longivirga aurantiaca</name>
    <dbReference type="NCBI Taxonomy" id="1837743"/>
    <lineage>
        <taxon>Bacteria</taxon>
        <taxon>Bacillati</taxon>
        <taxon>Actinomycetota</taxon>
        <taxon>Actinomycetes</taxon>
        <taxon>Sporichthyales</taxon>
        <taxon>Sporichthyaceae</taxon>
        <taxon>Longivirga</taxon>
    </lineage>
</organism>
<reference evidence="2" key="1">
    <citation type="journal article" date="2019" name="Int. J. Syst. Evol. Microbiol.">
        <title>The Global Catalogue of Microorganisms (GCM) 10K type strain sequencing project: providing services to taxonomists for standard genome sequencing and annotation.</title>
        <authorList>
            <consortium name="The Broad Institute Genomics Platform"/>
            <consortium name="The Broad Institute Genome Sequencing Center for Infectious Disease"/>
            <person name="Wu L."/>
            <person name="Ma J."/>
        </authorList>
    </citation>
    <scope>NUCLEOTIDE SEQUENCE [LARGE SCALE GENOMIC DNA]</scope>
    <source>
        <strain evidence="2">CGMCC 4.7317</strain>
    </source>
</reference>
<gene>
    <name evidence="1" type="ORF">ACFQGU_06750</name>
</gene>
<name>A0ABW1T084_9ACTN</name>
<evidence type="ECO:0008006" key="3">
    <source>
        <dbReference type="Google" id="ProtNLM"/>
    </source>
</evidence>
<proteinExistence type="predicted"/>